<dbReference type="PANTHER" id="PTHR46558:SF4">
    <property type="entry name" value="DNA-BIDING PHAGE PROTEIN"/>
    <property type="match status" value="1"/>
</dbReference>
<dbReference type="Gene3D" id="1.10.260.40">
    <property type="entry name" value="lambda repressor-like DNA-binding domains"/>
    <property type="match status" value="1"/>
</dbReference>
<keyword evidence="4" id="KW-1185">Reference proteome</keyword>
<dbReference type="RefSeq" id="WP_161263165.1">
    <property type="nucleotide sequence ID" value="NZ_JAFBDC010000024.1"/>
</dbReference>
<dbReference type="InterPro" id="IPR010982">
    <property type="entry name" value="Lambda_DNA-bd_dom_sf"/>
</dbReference>
<dbReference type="GO" id="GO:0003677">
    <property type="term" value="F:DNA binding"/>
    <property type="evidence" value="ECO:0007669"/>
    <property type="project" value="UniProtKB-KW"/>
</dbReference>
<evidence type="ECO:0000256" key="1">
    <source>
        <dbReference type="ARBA" id="ARBA00023125"/>
    </source>
</evidence>
<dbReference type="PANTHER" id="PTHR46558">
    <property type="entry name" value="TRACRIPTIONAL REGULATORY PROTEIN-RELATED-RELATED"/>
    <property type="match status" value="1"/>
</dbReference>
<comment type="caution">
    <text evidence="3">The sequence shown here is derived from an EMBL/GenBank/DDBJ whole genome shotgun (WGS) entry which is preliminary data.</text>
</comment>
<dbReference type="Proteomes" id="UP000471031">
    <property type="component" value="Unassembled WGS sequence"/>
</dbReference>
<sequence>MENRIQELRKAKQLTQEELANICNVSRQTIISLENGRYNPSIFLAYKIAKIFELSIEQVFIFEEE</sequence>
<name>A0A845LCN9_HELGE</name>
<evidence type="ECO:0000313" key="4">
    <source>
        <dbReference type="Proteomes" id="UP000471031"/>
    </source>
</evidence>
<protein>
    <submittedName>
        <fullName evidence="3">Helix-turn-helix domain-containing protein</fullName>
    </submittedName>
</protein>
<reference evidence="3 4" key="1">
    <citation type="submission" date="2020-01" db="EMBL/GenBank/DDBJ databases">
        <title>Whole genome sequence of Heliobacterium gestii DSM 11169.</title>
        <authorList>
            <person name="Kyndt J.A."/>
            <person name="Meyer T.E."/>
        </authorList>
    </citation>
    <scope>NUCLEOTIDE SEQUENCE [LARGE SCALE GENOMIC DNA]</scope>
    <source>
        <strain evidence="3 4">DSM 11169</strain>
    </source>
</reference>
<feature type="domain" description="HTH cro/C1-type" evidence="2">
    <location>
        <begin position="5"/>
        <end position="59"/>
    </location>
</feature>
<dbReference type="SMART" id="SM00530">
    <property type="entry name" value="HTH_XRE"/>
    <property type="match status" value="1"/>
</dbReference>
<dbReference type="InterPro" id="IPR001387">
    <property type="entry name" value="Cro/C1-type_HTH"/>
</dbReference>
<gene>
    <name evidence="3" type="ORF">GTO89_16325</name>
</gene>
<accession>A0A845LCN9</accession>
<evidence type="ECO:0000313" key="3">
    <source>
        <dbReference type="EMBL" id="MZP44597.1"/>
    </source>
</evidence>
<dbReference type="SUPFAM" id="SSF47413">
    <property type="entry name" value="lambda repressor-like DNA-binding domains"/>
    <property type="match status" value="1"/>
</dbReference>
<organism evidence="3 4">
    <name type="scientific">Heliomicrobium gestii</name>
    <name type="common">Heliobacterium gestii</name>
    <dbReference type="NCBI Taxonomy" id="2699"/>
    <lineage>
        <taxon>Bacteria</taxon>
        <taxon>Bacillati</taxon>
        <taxon>Bacillota</taxon>
        <taxon>Clostridia</taxon>
        <taxon>Eubacteriales</taxon>
        <taxon>Heliobacteriaceae</taxon>
        <taxon>Heliomicrobium</taxon>
    </lineage>
</organism>
<dbReference type="OrthoDB" id="48775at2"/>
<evidence type="ECO:0000259" key="2">
    <source>
        <dbReference type="PROSITE" id="PS50943"/>
    </source>
</evidence>
<proteinExistence type="predicted"/>
<dbReference type="CDD" id="cd00093">
    <property type="entry name" value="HTH_XRE"/>
    <property type="match status" value="1"/>
</dbReference>
<dbReference type="EMBL" id="WXEX01000021">
    <property type="protein sequence ID" value="MZP44597.1"/>
    <property type="molecule type" value="Genomic_DNA"/>
</dbReference>
<dbReference type="PROSITE" id="PS50943">
    <property type="entry name" value="HTH_CROC1"/>
    <property type="match status" value="1"/>
</dbReference>
<dbReference type="AlphaFoldDB" id="A0A845LCN9"/>
<keyword evidence="1" id="KW-0238">DNA-binding</keyword>
<dbReference type="Pfam" id="PF01381">
    <property type="entry name" value="HTH_3"/>
    <property type="match status" value="1"/>
</dbReference>